<evidence type="ECO:0000256" key="3">
    <source>
        <dbReference type="ARBA" id="ARBA00003215"/>
    </source>
</evidence>
<evidence type="ECO:0000256" key="7">
    <source>
        <dbReference type="ARBA" id="ARBA00022801"/>
    </source>
</evidence>
<evidence type="ECO:0000256" key="8">
    <source>
        <dbReference type="ARBA" id="ARBA00022833"/>
    </source>
</evidence>
<reference evidence="13" key="2">
    <citation type="submission" date="2021-04" db="EMBL/GenBank/DDBJ databases">
        <authorList>
            <person name="Gilroy R."/>
        </authorList>
    </citation>
    <scope>NUCLEOTIDE SEQUENCE</scope>
    <source>
        <strain evidence="13">CHK169-4300</strain>
    </source>
</reference>
<comment type="catalytic activity">
    <reaction evidence="11">
        <text>S-methyl-5'-thioadenosine + phosphate = 5-(methylsulfanyl)-alpha-D-ribose 1-phosphate + adenine</text>
        <dbReference type="Rhea" id="RHEA:11852"/>
        <dbReference type="ChEBI" id="CHEBI:16708"/>
        <dbReference type="ChEBI" id="CHEBI:17509"/>
        <dbReference type="ChEBI" id="CHEBI:43474"/>
        <dbReference type="ChEBI" id="CHEBI:58533"/>
        <dbReference type="EC" id="2.4.2.28"/>
    </reaction>
    <physiologicalReaction direction="left-to-right" evidence="11">
        <dbReference type="Rhea" id="RHEA:11853"/>
    </physiologicalReaction>
</comment>
<dbReference type="CDD" id="cd16833">
    <property type="entry name" value="YfiH"/>
    <property type="match status" value="1"/>
</dbReference>
<keyword evidence="5" id="KW-0808">Transferase</keyword>
<evidence type="ECO:0000256" key="6">
    <source>
        <dbReference type="ARBA" id="ARBA00022723"/>
    </source>
</evidence>
<comment type="catalytic activity">
    <reaction evidence="9">
        <text>adenosine + H2O + H(+) = inosine + NH4(+)</text>
        <dbReference type="Rhea" id="RHEA:24408"/>
        <dbReference type="ChEBI" id="CHEBI:15377"/>
        <dbReference type="ChEBI" id="CHEBI:15378"/>
        <dbReference type="ChEBI" id="CHEBI:16335"/>
        <dbReference type="ChEBI" id="CHEBI:17596"/>
        <dbReference type="ChEBI" id="CHEBI:28938"/>
        <dbReference type="EC" id="3.5.4.4"/>
    </reaction>
    <physiologicalReaction direction="left-to-right" evidence="9">
        <dbReference type="Rhea" id="RHEA:24409"/>
    </physiologicalReaction>
</comment>
<evidence type="ECO:0000313" key="13">
    <source>
        <dbReference type="EMBL" id="HIZ71796.1"/>
    </source>
</evidence>
<accession>A0A9D2JYB3</accession>
<dbReference type="PANTHER" id="PTHR30616:SF2">
    <property type="entry name" value="PURINE NUCLEOSIDE PHOSPHORYLASE LACC1"/>
    <property type="match status" value="1"/>
</dbReference>
<dbReference type="NCBIfam" id="TIGR00726">
    <property type="entry name" value="peptidoglycan editing factor PgeF"/>
    <property type="match status" value="1"/>
</dbReference>
<evidence type="ECO:0000256" key="9">
    <source>
        <dbReference type="ARBA" id="ARBA00047989"/>
    </source>
</evidence>
<dbReference type="GO" id="GO:0005507">
    <property type="term" value="F:copper ion binding"/>
    <property type="evidence" value="ECO:0007669"/>
    <property type="project" value="TreeGrafter"/>
</dbReference>
<dbReference type="Pfam" id="PF02578">
    <property type="entry name" value="Cu-oxidase_4"/>
    <property type="match status" value="1"/>
</dbReference>
<dbReference type="PANTHER" id="PTHR30616">
    <property type="entry name" value="UNCHARACTERIZED PROTEIN YFIH"/>
    <property type="match status" value="1"/>
</dbReference>
<dbReference type="GO" id="GO:0017061">
    <property type="term" value="F:S-methyl-5-thioadenosine phosphorylase activity"/>
    <property type="evidence" value="ECO:0007669"/>
    <property type="project" value="UniProtKB-EC"/>
</dbReference>
<organism evidence="13 14">
    <name type="scientific">Candidatus Atopostipes pullistercoris</name>
    <dbReference type="NCBI Taxonomy" id="2838467"/>
    <lineage>
        <taxon>Bacteria</taxon>
        <taxon>Bacillati</taxon>
        <taxon>Bacillota</taxon>
        <taxon>Bacilli</taxon>
        <taxon>Lactobacillales</taxon>
        <taxon>Carnobacteriaceae</taxon>
        <taxon>Atopostipes</taxon>
    </lineage>
</organism>
<gene>
    <name evidence="13" type="primary">pgeF</name>
    <name evidence="13" type="ORF">H9808_08560</name>
</gene>
<dbReference type="AlphaFoldDB" id="A0A9D2JYB3"/>
<comment type="catalytic activity">
    <reaction evidence="1">
        <text>inosine + phosphate = alpha-D-ribose 1-phosphate + hypoxanthine</text>
        <dbReference type="Rhea" id="RHEA:27646"/>
        <dbReference type="ChEBI" id="CHEBI:17368"/>
        <dbReference type="ChEBI" id="CHEBI:17596"/>
        <dbReference type="ChEBI" id="CHEBI:43474"/>
        <dbReference type="ChEBI" id="CHEBI:57720"/>
        <dbReference type="EC" id="2.4.2.1"/>
    </reaction>
    <physiologicalReaction direction="left-to-right" evidence="1">
        <dbReference type="Rhea" id="RHEA:27647"/>
    </physiologicalReaction>
</comment>
<evidence type="ECO:0000256" key="1">
    <source>
        <dbReference type="ARBA" id="ARBA00000553"/>
    </source>
</evidence>
<comment type="similarity">
    <text evidence="4 12">Belongs to the purine nucleoside phosphorylase YfiH/LACC1 family.</text>
</comment>
<dbReference type="InterPro" id="IPR038371">
    <property type="entry name" value="Cu_polyphenol_OxRdtase_sf"/>
</dbReference>
<protein>
    <recommendedName>
        <fullName evidence="12">Purine nucleoside phosphorylase</fullName>
    </recommendedName>
</protein>
<evidence type="ECO:0000256" key="4">
    <source>
        <dbReference type="ARBA" id="ARBA00007353"/>
    </source>
</evidence>
<evidence type="ECO:0000256" key="11">
    <source>
        <dbReference type="ARBA" id="ARBA00049893"/>
    </source>
</evidence>
<comment type="catalytic activity">
    <reaction evidence="10">
        <text>adenosine + phosphate = alpha-D-ribose 1-phosphate + adenine</text>
        <dbReference type="Rhea" id="RHEA:27642"/>
        <dbReference type="ChEBI" id="CHEBI:16335"/>
        <dbReference type="ChEBI" id="CHEBI:16708"/>
        <dbReference type="ChEBI" id="CHEBI:43474"/>
        <dbReference type="ChEBI" id="CHEBI:57720"/>
        <dbReference type="EC" id="2.4.2.1"/>
    </reaction>
    <physiologicalReaction direction="left-to-right" evidence="10">
        <dbReference type="Rhea" id="RHEA:27643"/>
    </physiologicalReaction>
</comment>
<comment type="caution">
    <text evidence="13">The sequence shown here is derived from an EMBL/GenBank/DDBJ whole genome shotgun (WGS) entry which is preliminary data.</text>
</comment>
<evidence type="ECO:0000313" key="14">
    <source>
        <dbReference type="Proteomes" id="UP000824106"/>
    </source>
</evidence>
<dbReference type="Gene3D" id="3.60.140.10">
    <property type="entry name" value="CNF1/YfiH-like putative cysteine hydrolases"/>
    <property type="match status" value="1"/>
</dbReference>
<keyword evidence="8" id="KW-0862">Zinc</keyword>
<evidence type="ECO:0000256" key="5">
    <source>
        <dbReference type="ARBA" id="ARBA00022679"/>
    </source>
</evidence>
<evidence type="ECO:0000256" key="10">
    <source>
        <dbReference type="ARBA" id="ARBA00048968"/>
    </source>
</evidence>
<dbReference type="GO" id="GO:0016787">
    <property type="term" value="F:hydrolase activity"/>
    <property type="evidence" value="ECO:0007669"/>
    <property type="project" value="UniProtKB-KW"/>
</dbReference>
<name>A0A9D2JYB3_9LACT</name>
<dbReference type="InterPro" id="IPR011324">
    <property type="entry name" value="Cytotoxic_necrot_fac-like_cat"/>
</dbReference>
<sequence length="241" mass="27598">MYSKRLREKGLLHFIGGSDYHFRQTASEERILADYQRLFKEAGINEPDEIYSGHQTHSSNVAWVDNTMGEPFIIGEQFPNTDGLFTMKENVALIIKFADCTPIVLYDPIEKVQALVHSGWRGTVFEISKNALQKMIEEGGSKIENILAYIGPSIDQDHYEVGPEVYEAFSMNPDRERFFKPHGNKFLLDMTLANYHLLLQSGIKEENIEIEQTSTFIDKNLHSARQEGKDYQLNALVTCMK</sequence>
<dbReference type="InterPro" id="IPR003730">
    <property type="entry name" value="Cu_polyphenol_OxRdtase"/>
</dbReference>
<dbReference type="Proteomes" id="UP000824106">
    <property type="component" value="Unassembled WGS sequence"/>
</dbReference>
<comment type="function">
    <text evidence="3">Purine nucleoside enzyme that catalyzes the phosphorolysis of adenosine and inosine nucleosides, yielding D-ribose 1-phosphate and the respective free bases, adenine and hypoxanthine. Also catalyzes the phosphorolysis of S-methyl-5'-thioadenosine into adenine and S-methyl-5-thio-alpha-D-ribose 1-phosphate. Also has adenosine deaminase activity.</text>
</comment>
<dbReference type="EMBL" id="DXAZ01000143">
    <property type="protein sequence ID" value="HIZ71796.1"/>
    <property type="molecule type" value="Genomic_DNA"/>
</dbReference>
<keyword evidence="6" id="KW-0479">Metal-binding</keyword>
<dbReference type="SUPFAM" id="SSF64438">
    <property type="entry name" value="CNF1/YfiH-like putative cysteine hydrolases"/>
    <property type="match status" value="1"/>
</dbReference>
<reference evidence="13" key="1">
    <citation type="journal article" date="2021" name="PeerJ">
        <title>Extensive microbial diversity within the chicken gut microbiome revealed by metagenomics and culture.</title>
        <authorList>
            <person name="Gilroy R."/>
            <person name="Ravi A."/>
            <person name="Getino M."/>
            <person name="Pursley I."/>
            <person name="Horton D.L."/>
            <person name="Alikhan N.F."/>
            <person name="Baker D."/>
            <person name="Gharbi K."/>
            <person name="Hall N."/>
            <person name="Watson M."/>
            <person name="Adriaenssens E.M."/>
            <person name="Foster-Nyarko E."/>
            <person name="Jarju S."/>
            <person name="Secka A."/>
            <person name="Antonio M."/>
            <person name="Oren A."/>
            <person name="Chaudhuri R.R."/>
            <person name="La Ragione R."/>
            <person name="Hildebrand F."/>
            <person name="Pallen M.J."/>
        </authorList>
    </citation>
    <scope>NUCLEOTIDE SEQUENCE</scope>
    <source>
        <strain evidence="13">CHK169-4300</strain>
    </source>
</reference>
<evidence type="ECO:0000256" key="2">
    <source>
        <dbReference type="ARBA" id="ARBA00001947"/>
    </source>
</evidence>
<keyword evidence="7" id="KW-0378">Hydrolase</keyword>
<evidence type="ECO:0000256" key="12">
    <source>
        <dbReference type="RuleBase" id="RU361274"/>
    </source>
</evidence>
<comment type="cofactor">
    <cofactor evidence="2">
        <name>Zn(2+)</name>
        <dbReference type="ChEBI" id="CHEBI:29105"/>
    </cofactor>
</comment>
<proteinExistence type="inferred from homology"/>